<reference evidence="7 8" key="1">
    <citation type="submission" date="2013-06" db="EMBL/GenBank/DDBJ databases">
        <authorList>
            <person name="Weinstock G."/>
            <person name="Sodergren E."/>
            <person name="Clifton S."/>
            <person name="Fulton L."/>
            <person name="Fulton B."/>
            <person name="Courtney L."/>
            <person name="Fronick C."/>
            <person name="Harrison M."/>
            <person name="Strong C."/>
            <person name="Farmer C."/>
            <person name="Delahaunty K."/>
            <person name="Markovic C."/>
            <person name="Hall O."/>
            <person name="Minx P."/>
            <person name="Tomlinson C."/>
            <person name="Mitreva M."/>
            <person name="Nelson J."/>
            <person name="Hou S."/>
            <person name="Wollam A."/>
            <person name="Pepin K.H."/>
            <person name="Johnson M."/>
            <person name="Bhonagiri V."/>
            <person name="Nash W.E."/>
            <person name="Warren W."/>
            <person name="Chinwalla A."/>
            <person name="Mardis E.R."/>
            <person name="Wilson R.K."/>
        </authorList>
    </citation>
    <scope>NUCLEOTIDE SEQUENCE [LARGE SCALE GENOMIC DNA]</scope>
    <source>
        <strain evidence="7 8">ATCC 51271</strain>
    </source>
</reference>
<keyword evidence="4 6" id="KW-1133">Transmembrane helix</keyword>
<dbReference type="HOGENOM" id="CLU_039146_0_1_9"/>
<comment type="function">
    <text evidence="6">Catalyzes the transfer of a lysyl group from L-lysyl-tRNA(Lys) to membrane-bound phosphatidylglycerol (PG), which produces lysylphosphatidylglycerol (LPG), a major component of the bacterial membrane with a positive net charge. LPG synthesis contributes to bacterial virulence as it is involved in the resistance mechanism against cationic antimicrobial peptides (CAMP) produces by the host's immune system (defensins, cathelicidins) and by the competing microorganisms.</text>
</comment>
<feature type="transmembrane region" description="Helical" evidence="6">
    <location>
        <begin position="52"/>
        <end position="72"/>
    </location>
</feature>
<proteinExistence type="inferred from homology"/>
<comment type="subcellular location">
    <subcellularLocation>
        <location evidence="1 6">Cell membrane</location>
        <topology evidence="1 6">Multi-pass membrane protein</topology>
    </subcellularLocation>
</comment>
<dbReference type="OrthoDB" id="9810654at2"/>
<dbReference type="STRING" id="592026.GCWU0000282_002376"/>
<comment type="catalytic activity">
    <reaction evidence="6">
        <text>L-lysyl-tRNA(Lys) + a 1,2-diacyl-sn-glycero-3-phospho-(1'-sn-glycerol) = a 1,2-diacyl-sn-glycero-3-phospho-1'-(3'-O-L-lysyl)-sn-glycerol + tRNA(Lys)</text>
        <dbReference type="Rhea" id="RHEA:10668"/>
        <dbReference type="Rhea" id="RHEA-COMP:9696"/>
        <dbReference type="Rhea" id="RHEA-COMP:9697"/>
        <dbReference type="ChEBI" id="CHEBI:64716"/>
        <dbReference type="ChEBI" id="CHEBI:75792"/>
        <dbReference type="ChEBI" id="CHEBI:78442"/>
        <dbReference type="ChEBI" id="CHEBI:78529"/>
        <dbReference type="EC" id="2.3.2.3"/>
    </reaction>
</comment>
<evidence type="ECO:0000256" key="4">
    <source>
        <dbReference type="ARBA" id="ARBA00022989"/>
    </source>
</evidence>
<feature type="transmembrane region" description="Helical" evidence="6">
    <location>
        <begin position="243"/>
        <end position="264"/>
    </location>
</feature>
<keyword evidence="6" id="KW-0046">Antibiotic resistance</keyword>
<evidence type="ECO:0000256" key="3">
    <source>
        <dbReference type="ARBA" id="ARBA00022692"/>
    </source>
</evidence>
<keyword evidence="2" id="KW-1003">Cell membrane</keyword>
<evidence type="ECO:0000313" key="8">
    <source>
        <dbReference type="Proteomes" id="UP000018227"/>
    </source>
</evidence>
<dbReference type="GO" id="GO:0046677">
    <property type="term" value="P:response to antibiotic"/>
    <property type="evidence" value="ECO:0007669"/>
    <property type="project" value="UniProtKB-KW"/>
</dbReference>
<feature type="transmembrane region" description="Helical" evidence="6">
    <location>
        <begin position="126"/>
        <end position="151"/>
    </location>
</feature>
<dbReference type="GO" id="GO:0006629">
    <property type="term" value="P:lipid metabolic process"/>
    <property type="evidence" value="ECO:0007669"/>
    <property type="project" value="UniProtKB-KW"/>
</dbReference>
<gene>
    <name evidence="6" type="primary">mprF</name>
    <name evidence="7" type="ORF">GCWU0000282_002376</name>
</gene>
<name>V2Y2F7_9FIRM</name>
<dbReference type="Pfam" id="PF03706">
    <property type="entry name" value="LPG_synthase_TM"/>
    <property type="match status" value="1"/>
</dbReference>
<dbReference type="GO" id="GO:0005886">
    <property type="term" value="C:plasma membrane"/>
    <property type="evidence" value="ECO:0007669"/>
    <property type="project" value="UniProtKB-SubCell"/>
</dbReference>
<keyword evidence="6" id="KW-0808">Transferase</keyword>
<dbReference type="InterPro" id="IPR022791">
    <property type="entry name" value="L-PG_synthase/AglD"/>
</dbReference>
<dbReference type="eggNOG" id="COG0392">
    <property type="taxonomic scope" value="Bacteria"/>
</dbReference>
<dbReference type="NCBIfam" id="TIGR00374">
    <property type="entry name" value="flippase-like domain"/>
    <property type="match status" value="1"/>
</dbReference>
<evidence type="ECO:0000256" key="6">
    <source>
        <dbReference type="RuleBase" id="RU363042"/>
    </source>
</evidence>
<feature type="transmembrane region" description="Helical" evidence="6">
    <location>
        <begin position="324"/>
        <end position="342"/>
    </location>
</feature>
<evidence type="ECO:0000256" key="1">
    <source>
        <dbReference type="ARBA" id="ARBA00004651"/>
    </source>
</evidence>
<evidence type="ECO:0000256" key="5">
    <source>
        <dbReference type="ARBA" id="ARBA00023136"/>
    </source>
</evidence>
<protein>
    <recommendedName>
        <fullName evidence="6">Phosphatidylglycerol lysyltransferase</fullName>
        <ecNumber evidence="6">2.3.2.3</ecNumber>
    </recommendedName>
    <alternativeName>
        <fullName evidence="6">Lysylphosphatidylglycerol synthase</fullName>
    </alternativeName>
</protein>
<evidence type="ECO:0000313" key="7">
    <source>
        <dbReference type="EMBL" id="ESL02242.1"/>
    </source>
</evidence>
<dbReference type="Proteomes" id="UP000018227">
    <property type="component" value="Unassembled WGS sequence"/>
</dbReference>
<dbReference type="EC" id="2.3.2.3" evidence="6"/>
<keyword evidence="5 6" id="KW-0472">Membrane</keyword>
<keyword evidence="8" id="KW-1185">Reference proteome</keyword>
<dbReference type="PANTHER" id="PTHR37693">
    <property type="entry name" value="PHOSPHATIDYLGLYCEROL LYSYLTRANSFERASE"/>
    <property type="match status" value="1"/>
</dbReference>
<dbReference type="RefSeq" id="WP_023355236.1">
    <property type="nucleotide sequence ID" value="NZ_KI535369.1"/>
</dbReference>
<comment type="caution">
    <text evidence="7">The sequence shown here is derived from an EMBL/GenBank/DDBJ whole genome shotgun (WGS) entry which is preliminary data.</text>
</comment>
<evidence type="ECO:0000256" key="2">
    <source>
        <dbReference type="ARBA" id="ARBA00022475"/>
    </source>
</evidence>
<keyword evidence="3 6" id="KW-0812">Transmembrane</keyword>
<accession>V2Y2F7</accession>
<dbReference type="EMBL" id="ACIL03000016">
    <property type="protein sequence ID" value="ESL02242.1"/>
    <property type="molecule type" value="Genomic_DNA"/>
</dbReference>
<comment type="similarity">
    <text evidence="6">Belongs to the LPG synthase family.</text>
</comment>
<keyword evidence="6" id="KW-0443">Lipid metabolism</keyword>
<sequence>MDAKAKKDILKNILWTIITIIIAVLTITAITSQAKGFSVNDAWKLIEHGKKSFMILAMISVILYIYLEGAAIKHILKHASFNIGHRQAFLYSAADIYFSAITPSASGGQPASFYFMRKDGISFSKATMCLVLNLLMYSFAIDFVAVISFIIRPDIFMSFNHFGKVLIVLGFIIMSALTLFFFMLLKEPKWMEKLGYWGISLLGKLHIIRKPEKKKVKWEETIKKYSAISDIALGKGKMLIDAFLINLAQRVTQISITLFVYLGLGGKFEHAGDIWFSQAFAVIGSNCAPIPGAQGVVDYLMIQGFSQFMPENVAVHTELLSRGMSFYICIVISLVTIAIGYIKRRKKVTV</sequence>
<feature type="transmembrane region" description="Helical" evidence="6">
    <location>
        <begin position="163"/>
        <end position="185"/>
    </location>
</feature>
<dbReference type="PANTHER" id="PTHR37693:SF1">
    <property type="entry name" value="INTEGRAL MEMBRANE PROTEIN"/>
    <property type="match status" value="1"/>
</dbReference>
<organism evidence="7 8">
    <name type="scientific">Catonella morbi ATCC 51271</name>
    <dbReference type="NCBI Taxonomy" id="592026"/>
    <lineage>
        <taxon>Bacteria</taxon>
        <taxon>Bacillati</taxon>
        <taxon>Bacillota</taxon>
        <taxon>Clostridia</taxon>
        <taxon>Lachnospirales</taxon>
        <taxon>Lachnospiraceae</taxon>
        <taxon>Catonella</taxon>
    </lineage>
</organism>
<dbReference type="AlphaFoldDB" id="V2Y2F7"/>
<dbReference type="GO" id="GO:0050071">
    <property type="term" value="F:phosphatidylglycerol lysyltransferase activity"/>
    <property type="evidence" value="ECO:0007669"/>
    <property type="project" value="UniProtKB-EC"/>
</dbReference>
<feature type="transmembrane region" description="Helical" evidence="6">
    <location>
        <begin position="12"/>
        <end position="32"/>
    </location>
</feature>